<sequence>MKKIKYSSILNKFEIFLWLLLIIQCAFTFIWALFIDDITYFLVQLIGIDKSYILLFYYGLIATVLILITITSEVKNKLVT</sequence>
<feature type="transmembrane region" description="Helical" evidence="1">
    <location>
        <begin position="55"/>
        <end position="74"/>
    </location>
</feature>
<dbReference type="AlphaFoldDB" id="A0A1F5T442"/>
<gene>
    <name evidence="2" type="ORF">A2478_02290</name>
</gene>
<evidence type="ECO:0000313" key="3">
    <source>
        <dbReference type="Proteomes" id="UP000179001"/>
    </source>
</evidence>
<protein>
    <submittedName>
        <fullName evidence="2">Uncharacterized protein</fullName>
    </submittedName>
</protein>
<evidence type="ECO:0000313" key="2">
    <source>
        <dbReference type="EMBL" id="OGF33493.1"/>
    </source>
</evidence>
<feature type="transmembrane region" description="Helical" evidence="1">
    <location>
        <begin position="15"/>
        <end position="35"/>
    </location>
</feature>
<comment type="caution">
    <text evidence="2">The sequence shown here is derived from an EMBL/GenBank/DDBJ whole genome shotgun (WGS) entry which is preliminary data.</text>
</comment>
<keyword evidence="1" id="KW-0472">Membrane</keyword>
<accession>A0A1F5T442</accession>
<keyword evidence="1" id="KW-0812">Transmembrane</keyword>
<proteinExistence type="predicted"/>
<organism evidence="2 3">
    <name type="scientific">Candidatus Falkowbacteria bacterium RIFOXYC2_FULL_36_12</name>
    <dbReference type="NCBI Taxonomy" id="1798002"/>
    <lineage>
        <taxon>Bacteria</taxon>
        <taxon>Candidatus Falkowiibacteriota</taxon>
    </lineage>
</organism>
<keyword evidence="1" id="KW-1133">Transmembrane helix</keyword>
<reference evidence="2 3" key="1">
    <citation type="journal article" date="2016" name="Nat. Commun.">
        <title>Thousands of microbial genomes shed light on interconnected biogeochemical processes in an aquifer system.</title>
        <authorList>
            <person name="Anantharaman K."/>
            <person name="Brown C.T."/>
            <person name="Hug L.A."/>
            <person name="Sharon I."/>
            <person name="Castelle C.J."/>
            <person name="Probst A.J."/>
            <person name="Thomas B.C."/>
            <person name="Singh A."/>
            <person name="Wilkins M.J."/>
            <person name="Karaoz U."/>
            <person name="Brodie E.L."/>
            <person name="Williams K.H."/>
            <person name="Hubbard S.S."/>
            <person name="Banfield J.F."/>
        </authorList>
    </citation>
    <scope>NUCLEOTIDE SEQUENCE [LARGE SCALE GENOMIC DNA]</scope>
</reference>
<dbReference type="Proteomes" id="UP000179001">
    <property type="component" value="Unassembled WGS sequence"/>
</dbReference>
<evidence type="ECO:0000256" key="1">
    <source>
        <dbReference type="SAM" id="Phobius"/>
    </source>
</evidence>
<dbReference type="EMBL" id="MFGJ01000001">
    <property type="protein sequence ID" value="OGF33493.1"/>
    <property type="molecule type" value="Genomic_DNA"/>
</dbReference>
<name>A0A1F5T442_9BACT</name>